<dbReference type="PANTHER" id="PTHR42815">
    <property type="entry name" value="FAD-BINDING, PUTATIVE (AFU_ORTHOLOGUE AFUA_6G07600)-RELATED"/>
    <property type="match status" value="1"/>
</dbReference>
<dbReference type="PRINTS" id="PR00410">
    <property type="entry name" value="PHEHYDRXLASE"/>
</dbReference>
<dbReference type="AlphaFoldDB" id="A0A0A1T7Z1"/>
<dbReference type="Gene3D" id="2.40.30.10">
    <property type="entry name" value="Translation factors"/>
    <property type="match status" value="1"/>
</dbReference>
<dbReference type="InterPro" id="IPR039261">
    <property type="entry name" value="FNR_nucleotide-bd"/>
</dbReference>
<dbReference type="InterPro" id="IPR001433">
    <property type="entry name" value="OxRdtase_FAD/NAD-bd"/>
</dbReference>
<dbReference type="Proteomes" id="UP000039046">
    <property type="component" value="Unassembled WGS sequence"/>
</dbReference>
<dbReference type="PROSITE" id="PS51384">
    <property type="entry name" value="FAD_FR"/>
    <property type="match status" value="1"/>
</dbReference>
<reference evidence="2 3" key="1">
    <citation type="journal article" date="2015" name="Genome Announc.">
        <title>Draft Genome Sequence and Gene Annotation of the Entomopathogenic Fungus Verticillium hemipterigenum.</title>
        <authorList>
            <person name="Horn F."/>
            <person name="Habel A."/>
            <person name="Scharf D.H."/>
            <person name="Dworschak J."/>
            <person name="Brakhage A.A."/>
            <person name="Guthke R."/>
            <person name="Hertweck C."/>
            <person name="Linde J."/>
        </authorList>
    </citation>
    <scope>NUCLEOTIDE SEQUENCE [LARGE SCALE GENOMIC DNA]</scope>
</reference>
<dbReference type="OrthoDB" id="436496at2759"/>
<dbReference type="InterPro" id="IPR012349">
    <property type="entry name" value="Split_barrel_FMN-bd"/>
</dbReference>
<evidence type="ECO:0000313" key="2">
    <source>
        <dbReference type="EMBL" id="CEJ82285.1"/>
    </source>
</evidence>
<name>A0A0A1T7Z1_9HYPO</name>
<gene>
    <name evidence="2" type="ORF">VHEMI02360</name>
</gene>
<dbReference type="Gene3D" id="3.40.50.80">
    <property type="entry name" value="Nucleotide-binding domain of ferredoxin-NADP reductase (FNR) module"/>
    <property type="match status" value="1"/>
</dbReference>
<dbReference type="Pfam" id="PF00175">
    <property type="entry name" value="NAD_binding_1"/>
    <property type="match status" value="1"/>
</dbReference>
<dbReference type="InterPro" id="IPR017938">
    <property type="entry name" value="Riboflavin_synthase-like_b-brl"/>
</dbReference>
<dbReference type="EMBL" id="CDHN01000001">
    <property type="protein sequence ID" value="CEJ82285.1"/>
    <property type="molecule type" value="Genomic_DNA"/>
</dbReference>
<accession>A0A0A1T7Z1</accession>
<dbReference type="InterPro" id="IPR017927">
    <property type="entry name" value="FAD-bd_FR_type"/>
</dbReference>
<dbReference type="STRING" id="1531966.A0A0A1T7Z1"/>
<feature type="domain" description="FAD-binding FR-type" evidence="1">
    <location>
        <begin position="365"/>
        <end position="505"/>
    </location>
</feature>
<organism evidence="2 3">
    <name type="scientific">[Torrubiella] hemipterigena</name>
    <dbReference type="NCBI Taxonomy" id="1531966"/>
    <lineage>
        <taxon>Eukaryota</taxon>
        <taxon>Fungi</taxon>
        <taxon>Dikarya</taxon>
        <taxon>Ascomycota</taxon>
        <taxon>Pezizomycotina</taxon>
        <taxon>Sordariomycetes</taxon>
        <taxon>Hypocreomycetidae</taxon>
        <taxon>Hypocreales</taxon>
        <taxon>Clavicipitaceae</taxon>
        <taxon>Clavicipitaceae incertae sedis</taxon>
        <taxon>'Torrubiella' clade</taxon>
    </lineage>
</organism>
<dbReference type="HOGENOM" id="CLU_017006_1_0_1"/>
<evidence type="ECO:0000259" key="1">
    <source>
        <dbReference type="PROSITE" id="PS51384"/>
    </source>
</evidence>
<protein>
    <recommendedName>
        <fullName evidence="1">FAD-binding FR-type domain-containing protein</fullName>
    </recommendedName>
</protein>
<sequence>MLSTTLPGTALQGWHPGELSVQMKLGYADAVQSHWRITENAMREQHRIFHTSNLHFIPITTSDSLGRPWASIVTGANGKIGFVKSPNANTLLINTRLWDGEPLLETVKALQDGNSQSNNTPERFLTAGVGIEYSTRRRNKFAGELVGATQVSGMDWQLHCHVTEALGNCPKYINVRDLVPCPPPNPQIAHRSLHMTAEEQLPQPVIDFITNSDTVYIGSVYKADPSNAHKYPSHAGMNSRGGLPGFIRVMPSDKRTVVVPDYSGNRFLMSLGNIESSGLASMTFICFKTGDVLYLTGKAKVVVGQAAMKIMARQACVVTMETTGYTFVRDAMPVRQRPGTEVERSPYSPKIKYLVDEPQALVSTAGGHKAQLASARQLSKDLAVFTFKVAAKNGVPPLKIRPGQAVVLDFMDWIGPPQYRHMANDSPESINDDRVRTWTVSSAHEGTEATWFDMTMREMEGGVVTGALFSLLRQRRDVLWGQPMTFRGGAVESEIVGVTGDFYMKEGSVNMLLVAGGIGLTPFLSMFSALTQRGSKAQGKVTLALAARDADVMLGLTKESLRQLPRGVTVHIDLFTSQATTDETAFSGAENVTIKVHRGRIPASYWNTISDEEVFICGPGGFADAAVEGLRAAGVANSQIHREGFY</sequence>
<dbReference type="SUPFAM" id="SSF52343">
    <property type="entry name" value="Ferredoxin reductase-like, C-terminal NADP-linked domain"/>
    <property type="match status" value="1"/>
</dbReference>
<dbReference type="PANTHER" id="PTHR42815:SF2">
    <property type="entry name" value="FAD-BINDING, PUTATIVE (AFU_ORTHOLOGUE AFUA_6G07600)-RELATED"/>
    <property type="match status" value="1"/>
</dbReference>
<evidence type="ECO:0000313" key="3">
    <source>
        <dbReference type="Proteomes" id="UP000039046"/>
    </source>
</evidence>
<dbReference type="GO" id="GO:0016491">
    <property type="term" value="F:oxidoreductase activity"/>
    <property type="evidence" value="ECO:0007669"/>
    <property type="project" value="InterPro"/>
</dbReference>
<proteinExistence type="predicted"/>
<dbReference type="Gene3D" id="2.30.110.10">
    <property type="entry name" value="Electron Transport, Fmn-binding Protein, Chain A"/>
    <property type="match status" value="1"/>
</dbReference>
<dbReference type="SUPFAM" id="SSF63380">
    <property type="entry name" value="Riboflavin synthase domain-like"/>
    <property type="match status" value="1"/>
</dbReference>
<keyword evidence="3" id="KW-1185">Reference proteome</keyword>